<name>A0AAP0QQT8_9ROSI</name>
<gene>
    <name evidence="2" type="ORF">WN944_001036</name>
</gene>
<keyword evidence="3" id="KW-1185">Reference proteome</keyword>
<dbReference type="Proteomes" id="UP001428341">
    <property type="component" value="Unassembled WGS sequence"/>
</dbReference>
<feature type="domain" description="Transposase MuDR plant" evidence="1">
    <location>
        <begin position="82"/>
        <end position="135"/>
    </location>
</feature>
<dbReference type="EMBL" id="JBCGBO010000004">
    <property type="protein sequence ID" value="KAK9208676.1"/>
    <property type="molecule type" value="Genomic_DNA"/>
</dbReference>
<protein>
    <recommendedName>
        <fullName evidence="1">Transposase MuDR plant domain-containing protein</fullName>
    </recommendedName>
</protein>
<accession>A0AAP0QQT8</accession>
<comment type="caution">
    <text evidence="2">The sequence shown here is derived from an EMBL/GenBank/DDBJ whole genome shotgun (WGS) entry which is preliminary data.</text>
</comment>
<dbReference type="Pfam" id="PF03108">
    <property type="entry name" value="DBD_Tnp_Mut"/>
    <property type="match status" value="1"/>
</dbReference>
<evidence type="ECO:0000259" key="1">
    <source>
        <dbReference type="Pfam" id="PF03108"/>
    </source>
</evidence>
<reference evidence="2 3" key="1">
    <citation type="submission" date="2024-05" db="EMBL/GenBank/DDBJ databases">
        <title>Haplotype-resolved chromosome-level genome assembly of Huyou (Citrus changshanensis).</title>
        <authorList>
            <person name="Miao C."/>
            <person name="Chen W."/>
            <person name="Wu Y."/>
            <person name="Wang L."/>
            <person name="Zhao S."/>
            <person name="Grierson D."/>
            <person name="Xu C."/>
            <person name="Chen K."/>
        </authorList>
    </citation>
    <scope>NUCLEOTIDE SEQUENCE [LARGE SCALE GENOMIC DNA]</scope>
    <source>
        <strain evidence="2">01-14</strain>
        <tissue evidence="2">Leaf</tissue>
    </source>
</reference>
<evidence type="ECO:0000313" key="2">
    <source>
        <dbReference type="EMBL" id="KAK9208676.1"/>
    </source>
</evidence>
<organism evidence="2 3">
    <name type="scientific">Citrus x changshan-huyou</name>
    <dbReference type="NCBI Taxonomy" id="2935761"/>
    <lineage>
        <taxon>Eukaryota</taxon>
        <taxon>Viridiplantae</taxon>
        <taxon>Streptophyta</taxon>
        <taxon>Embryophyta</taxon>
        <taxon>Tracheophyta</taxon>
        <taxon>Spermatophyta</taxon>
        <taxon>Magnoliopsida</taxon>
        <taxon>eudicotyledons</taxon>
        <taxon>Gunneridae</taxon>
        <taxon>Pentapetalae</taxon>
        <taxon>rosids</taxon>
        <taxon>malvids</taxon>
        <taxon>Sapindales</taxon>
        <taxon>Rutaceae</taxon>
        <taxon>Aurantioideae</taxon>
        <taxon>Citrus</taxon>
    </lineage>
</organism>
<evidence type="ECO:0000313" key="3">
    <source>
        <dbReference type="Proteomes" id="UP001428341"/>
    </source>
</evidence>
<sequence>MFDSDDEFQQKVEQPQLYVQVIDLDVGKSNDDIGDYLLQDYESDNNEFGPCADENSDRVMKVMDAEVRANLYIPSDELVEFFVGQYFKNFTEFAVALRKFPIYERFKTKKDKFERTRIFIGCEGYGWPWYLHAGRTLIRETCMETILSHPKTTVSFIMSEVNMIYGVKVDKQKVYRAKKIILESCGVDIESSYRLNQIIYTDNPQQYARCLGHCACQEIAW</sequence>
<dbReference type="AlphaFoldDB" id="A0AAP0QQT8"/>
<proteinExistence type="predicted"/>
<dbReference type="InterPro" id="IPR004332">
    <property type="entry name" value="Transposase_MuDR"/>
</dbReference>